<organism evidence="1 2">
    <name type="scientific">Corchorus capsularis</name>
    <name type="common">Jute</name>
    <dbReference type="NCBI Taxonomy" id="210143"/>
    <lineage>
        <taxon>Eukaryota</taxon>
        <taxon>Viridiplantae</taxon>
        <taxon>Streptophyta</taxon>
        <taxon>Embryophyta</taxon>
        <taxon>Tracheophyta</taxon>
        <taxon>Spermatophyta</taxon>
        <taxon>Magnoliopsida</taxon>
        <taxon>eudicotyledons</taxon>
        <taxon>Gunneridae</taxon>
        <taxon>Pentapetalae</taxon>
        <taxon>rosids</taxon>
        <taxon>malvids</taxon>
        <taxon>Malvales</taxon>
        <taxon>Malvaceae</taxon>
        <taxon>Grewioideae</taxon>
        <taxon>Apeibeae</taxon>
        <taxon>Corchorus</taxon>
    </lineage>
</organism>
<sequence length="80" mass="9669">MKPKAKYRKVLFESRVSKPLRFIQSYFKNNYSVLLFLISFFERGWRRSRIHPYRKLCRQDDLESVLTSSVRESRKGALPL</sequence>
<dbReference type="Gramene" id="OMO64700">
    <property type="protein sequence ID" value="OMO64700"/>
    <property type="gene ID" value="CCACVL1_21615"/>
</dbReference>
<dbReference type="Proteomes" id="UP000188268">
    <property type="component" value="Unassembled WGS sequence"/>
</dbReference>
<protein>
    <submittedName>
        <fullName evidence="1">Uncharacterized protein</fullName>
    </submittedName>
</protein>
<gene>
    <name evidence="1" type="ORF">CCACVL1_21615</name>
</gene>
<proteinExistence type="predicted"/>
<name>A0A1R3H383_COCAP</name>
<keyword evidence="2" id="KW-1185">Reference proteome</keyword>
<dbReference type="EMBL" id="AWWV01012726">
    <property type="protein sequence ID" value="OMO64700.1"/>
    <property type="molecule type" value="Genomic_DNA"/>
</dbReference>
<evidence type="ECO:0000313" key="2">
    <source>
        <dbReference type="Proteomes" id="UP000188268"/>
    </source>
</evidence>
<evidence type="ECO:0000313" key="1">
    <source>
        <dbReference type="EMBL" id="OMO64700.1"/>
    </source>
</evidence>
<reference evidence="1 2" key="1">
    <citation type="submission" date="2013-09" db="EMBL/GenBank/DDBJ databases">
        <title>Corchorus capsularis genome sequencing.</title>
        <authorList>
            <person name="Alam M."/>
            <person name="Haque M.S."/>
            <person name="Islam M.S."/>
            <person name="Emdad E.M."/>
            <person name="Islam M.M."/>
            <person name="Ahmed B."/>
            <person name="Halim A."/>
            <person name="Hossen Q.M.M."/>
            <person name="Hossain M.Z."/>
            <person name="Ahmed R."/>
            <person name="Khan M.M."/>
            <person name="Islam R."/>
            <person name="Rashid M.M."/>
            <person name="Khan S.A."/>
            <person name="Rahman M.S."/>
            <person name="Alam M."/>
        </authorList>
    </citation>
    <scope>NUCLEOTIDE SEQUENCE [LARGE SCALE GENOMIC DNA]</scope>
    <source>
        <strain evidence="2">cv. CVL-1</strain>
        <tissue evidence="1">Whole seedling</tissue>
    </source>
</reference>
<comment type="caution">
    <text evidence="1">The sequence shown here is derived from an EMBL/GenBank/DDBJ whole genome shotgun (WGS) entry which is preliminary data.</text>
</comment>
<accession>A0A1R3H383</accession>
<dbReference type="AlphaFoldDB" id="A0A1R3H383"/>